<protein>
    <recommendedName>
        <fullName evidence="1">DUF1618 domain-containing protein</fullName>
    </recommendedName>
</protein>
<accession>A0A835B5J0</accession>
<sequence>MSAAAVFPSWAMLEPFVFRRDDSSSFPDKTTAPIRASATTSLGAPFRVAFVFADPPRVSRLYAHLPGFPDPNQETPLAILGTHRHLVLLRVATQTSTWRTVQDFFVYSADDPSELRLLPPCTEPFVEFFRRHYSSSSSEEESEEERRLDVMSMGIVTRGEGEQDFAVVELTLFKPRRCTEVHADICLFRSSSSLDGEWDSMRVPIVHSDQDDAWEQLSSWQTDAVVPVGRWLCWIDYHGGILFLDVFGPGPTTPTVSFLGLPLVKFKFPSDHDRSKACSRLYRVVTPIHGGRALKFVHVDRNDHVGYGPLRFGGEFTITCHTLQLGSVDVLNKSTLELWAANPPKLLPRVILMLPLVNIDRPHVVHFLFSDFKYALKKMWVVAIDMSTNKVESFSKYVNGRDDIGSVDADLTEERSTDPWPFLPCEFSKYLSMSR</sequence>
<dbReference type="InterPro" id="IPR011676">
    <property type="entry name" value="DUF1618"/>
</dbReference>
<evidence type="ECO:0000313" key="3">
    <source>
        <dbReference type="Proteomes" id="UP000636709"/>
    </source>
</evidence>
<organism evidence="2 3">
    <name type="scientific">Digitaria exilis</name>
    <dbReference type="NCBI Taxonomy" id="1010633"/>
    <lineage>
        <taxon>Eukaryota</taxon>
        <taxon>Viridiplantae</taxon>
        <taxon>Streptophyta</taxon>
        <taxon>Embryophyta</taxon>
        <taxon>Tracheophyta</taxon>
        <taxon>Spermatophyta</taxon>
        <taxon>Magnoliopsida</taxon>
        <taxon>Liliopsida</taxon>
        <taxon>Poales</taxon>
        <taxon>Poaceae</taxon>
        <taxon>PACMAD clade</taxon>
        <taxon>Panicoideae</taxon>
        <taxon>Panicodae</taxon>
        <taxon>Paniceae</taxon>
        <taxon>Anthephorinae</taxon>
        <taxon>Digitaria</taxon>
    </lineage>
</organism>
<evidence type="ECO:0000313" key="2">
    <source>
        <dbReference type="EMBL" id="KAF8677274.1"/>
    </source>
</evidence>
<dbReference type="Proteomes" id="UP000636709">
    <property type="component" value="Unassembled WGS sequence"/>
</dbReference>
<dbReference type="AlphaFoldDB" id="A0A835B5J0"/>
<proteinExistence type="predicted"/>
<comment type="caution">
    <text evidence="2">The sequence shown here is derived from an EMBL/GenBank/DDBJ whole genome shotgun (WGS) entry which is preliminary data.</text>
</comment>
<evidence type="ECO:0000259" key="1">
    <source>
        <dbReference type="Pfam" id="PF07762"/>
    </source>
</evidence>
<keyword evidence="3" id="KW-1185">Reference proteome</keyword>
<dbReference type="PANTHER" id="PTHR33074">
    <property type="entry name" value="EXPRESSED PROTEIN-RELATED"/>
    <property type="match status" value="1"/>
</dbReference>
<name>A0A835B5J0_9POAL</name>
<feature type="domain" description="DUF1618" evidence="1">
    <location>
        <begin position="234"/>
        <end position="366"/>
    </location>
</feature>
<dbReference type="PANTHER" id="PTHR33074:SF128">
    <property type="entry name" value="EXPRESSED PROTEIN"/>
    <property type="match status" value="1"/>
</dbReference>
<gene>
    <name evidence="2" type="ORF">HU200_046758</name>
</gene>
<dbReference type="EMBL" id="JACEFO010002150">
    <property type="protein sequence ID" value="KAF8677274.1"/>
    <property type="molecule type" value="Genomic_DNA"/>
</dbReference>
<dbReference type="Pfam" id="PF07762">
    <property type="entry name" value="DUF1618"/>
    <property type="match status" value="1"/>
</dbReference>
<reference evidence="2" key="1">
    <citation type="submission" date="2020-07" db="EMBL/GenBank/DDBJ databases">
        <title>Genome sequence and genetic diversity analysis of an under-domesticated orphan crop, white fonio (Digitaria exilis).</title>
        <authorList>
            <person name="Bennetzen J.L."/>
            <person name="Chen S."/>
            <person name="Ma X."/>
            <person name="Wang X."/>
            <person name="Yssel A.E.J."/>
            <person name="Chaluvadi S.R."/>
            <person name="Johnson M."/>
            <person name="Gangashetty P."/>
            <person name="Hamidou F."/>
            <person name="Sanogo M.D."/>
            <person name="Zwaenepoel A."/>
            <person name="Wallace J."/>
            <person name="Van De Peer Y."/>
            <person name="Van Deynze A."/>
        </authorList>
    </citation>
    <scope>NUCLEOTIDE SEQUENCE</scope>
    <source>
        <tissue evidence="2">Leaves</tissue>
    </source>
</reference>
<dbReference type="OrthoDB" id="672705at2759"/>